<dbReference type="CDD" id="cd00093">
    <property type="entry name" value="HTH_XRE"/>
    <property type="match status" value="1"/>
</dbReference>
<dbReference type="Pfam" id="PF01381">
    <property type="entry name" value="HTH_3"/>
    <property type="match status" value="1"/>
</dbReference>
<dbReference type="SUPFAM" id="SSF51182">
    <property type="entry name" value="RmlC-like cupins"/>
    <property type="match status" value="1"/>
</dbReference>
<dbReference type="InterPro" id="IPR010982">
    <property type="entry name" value="Lambda_DNA-bd_dom_sf"/>
</dbReference>
<evidence type="ECO:0000313" key="3">
    <source>
        <dbReference type="EMBL" id="MBP3059258.1"/>
    </source>
</evidence>
<evidence type="ECO:0000313" key="4">
    <source>
        <dbReference type="Proteomes" id="UP001192346"/>
    </source>
</evidence>
<feature type="domain" description="HTH cro/C1-type" evidence="2">
    <location>
        <begin position="7"/>
        <end position="61"/>
    </location>
</feature>
<dbReference type="InterPro" id="IPR050807">
    <property type="entry name" value="TransReg_Diox_bact_type"/>
</dbReference>
<dbReference type="InterPro" id="IPR014710">
    <property type="entry name" value="RmlC-like_jellyroll"/>
</dbReference>
<accession>A0ABS5BI49</accession>
<dbReference type="Gene3D" id="2.60.120.10">
    <property type="entry name" value="Jelly Rolls"/>
    <property type="match status" value="1"/>
</dbReference>
<dbReference type="CDD" id="cd02209">
    <property type="entry name" value="cupin_XRE_C"/>
    <property type="match status" value="1"/>
</dbReference>
<gene>
    <name evidence="3" type="ORF">FEF22_000450</name>
</gene>
<dbReference type="PROSITE" id="PS50943">
    <property type="entry name" value="HTH_CROC1"/>
    <property type="match status" value="1"/>
</dbReference>
<dbReference type="Proteomes" id="UP001192346">
    <property type="component" value="Unassembled WGS sequence"/>
</dbReference>
<dbReference type="PANTHER" id="PTHR46797:SF2">
    <property type="entry name" value="TRANSCRIPTIONAL REGULATOR"/>
    <property type="match status" value="1"/>
</dbReference>
<reference evidence="3" key="1">
    <citation type="submission" date="2019-10" db="EMBL/GenBank/DDBJ databases">
        <title>Whole Genome Sequencing and Characterization of Texas Phoenix Palm Decline Phytoplasma Belongs to Lethal Yellowing (16SrIV) Group.</title>
        <authorList>
            <person name="Bao M."/>
        </authorList>
    </citation>
    <scope>NUCLEOTIDE SEQUENCE [LARGE SCALE GENOMIC DNA]</scope>
    <source>
        <strain evidence="3">ACPD</strain>
    </source>
</reference>
<evidence type="ECO:0000259" key="2">
    <source>
        <dbReference type="PROSITE" id="PS50943"/>
    </source>
</evidence>
<proteinExistence type="predicted"/>
<dbReference type="RefSeq" id="WP_138107832.1">
    <property type="nucleotide sequence ID" value="NZ_VBRA02000004.1"/>
</dbReference>
<protein>
    <submittedName>
        <fullName evidence="3">Helix-turn-helix domain-containing protein</fullName>
    </submittedName>
</protein>
<dbReference type="InterPro" id="IPR001387">
    <property type="entry name" value="Cro/C1-type_HTH"/>
</dbReference>
<name>A0ABS5BI49_9MOLU</name>
<sequence>MNIGFNIRHLRLKKKITQKQLAQKLNVTSGYISQIENNLISPSIKVLFSLLEILKISPSDFFKKQEKNIELIHKSDDFFGVLDENLKNKIYYLFPKMNNSRMKPLIIEIQSQGQTNIKSIKNDEDVFVFVLEGEVILVLNKCRYFLKKNETFYLSTDKEYYLFNYRSEKARILQINSLSSSLE</sequence>
<dbReference type="EMBL" id="VBRA02000004">
    <property type="protein sequence ID" value="MBP3059258.1"/>
    <property type="molecule type" value="Genomic_DNA"/>
</dbReference>
<evidence type="ECO:0000256" key="1">
    <source>
        <dbReference type="ARBA" id="ARBA00023125"/>
    </source>
</evidence>
<keyword evidence="4" id="KW-1185">Reference proteome</keyword>
<keyword evidence="1" id="KW-0238">DNA-binding</keyword>
<dbReference type="InterPro" id="IPR011051">
    <property type="entry name" value="RmlC_Cupin_sf"/>
</dbReference>
<comment type="caution">
    <text evidence="3">The sequence shown here is derived from an EMBL/GenBank/DDBJ whole genome shotgun (WGS) entry which is preliminary data.</text>
</comment>
<dbReference type="SMART" id="SM00530">
    <property type="entry name" value="HTH_XRE"/>
    <property type="match status" value="1"/>
</dbReference>
<dbReference type="Gene3D" id="1.10.260.40">
    <property type="entry name" value="lambda repressor-like DNA-binding domains"/>
    <property type="match status" value="1"/>
</dbReference>
<dbReference type="SUPFAM" id="SSF47413">
    <property type="entry name" value="lambda repressor-like DNA-binding domains"/>
    <property type="match status" value="1"/>
</dbReference>
<dbReference type="PANTHER" id="PTHR46797">
    <property type="entry name" value="HTH-TYPE TRANSCRIPTIONAL REGULATOR"/>
    <property type="match status" value="1"/>
</dbReference>
<organism evidence="3 4">
    <name type="scientific">Texas Phoenix palm phytoplasma</name>
    <dbReference type="NCBI Taxonomy" id="176709"/>
    <lineage>
        <taxon>Bacteria</taxon>
        <taxon>Bacillati</taxon>
        <taxon>Mycoplasmatota</taxon>
        <taxon>Mollicutes</taxon>
        <taxon>Acholeplasmatales</taxon>
        <taxon>Acholeplasmataceae</taxon>
        <taxon>Candidatus Phytoplasma</taxon>
        <taxon>16SrIV (Coconut lethal yellows group)</taxon>
    </lineage>
</organism>